<evidence type="ECO:0000256" key="6">
    <source>
        <dbReference type="ARBA" id="ARBA00023125"/>
    </source>
</evidence>
<dbReference type="GO" id="GO:0008270">
    <property type="term" value="F:zinc ion binding"/>
    <property type="evidence" value="ECO:0007669"/>
    <property type="project" value="UniProtKB-KW"/>
</dbReference>
<dbReference type="PANTHER" id="PTHR23235:SF120">
    <property type="entry name" value="KRUPPEL-LIKE FACTOR 15"/>
    <property type="match status" value="1"/>
</dbReference>
<proteinExistence type="predicted"/>
<dbReference type="SUPFAM" id="SSF57667">
    <property type="entry name" value="beta-beta-alpha zinc fingers"/>
    <property type="match status" value="1"/>
</dbReference>
<dbReference type="GO" id="GO:0000981">
    <property type="term" value="F:DNA-binding transcription factor activity, RNA polymerase II-specific"/>
    <property type="evidence" value="ECO:0007669"/>
    <property type="project" value="TreeGrafter"/>
</dbReference>
<dbReference type="FunFam" id="3.30.160.60:FF:000125">
    <property type="entry name" value="Putative zinc finger protein 143"/>
    <property type="match status" value="1"/>
</dbReference>
<feature type="domain" description="C2H2-type" evidence="10">
    <location>
        <begin position="169"/>
        <end position="192"/>
    </location>
</feature>
<comment type="subcellular location">
    <subcellularLocation>
        <location evidence="1">Nucleus</location>
    </subcellularLocation>
</comment>
<protein>
    <recommendedName>
        <fullName evidence="10">C2H2-type domain-containing protein</fullName>
    </recommendedName>
</protein>
<dbReference type="FunFam" id="3.30.160.60:FF:000045">
    <property type="entry name" value="ZFP69 zinc finger protein B"/>
    <property type="match status" value="1"/>
</dbReference>
<dbReference type="Proteomes" id="UP000193642">
    <property type="component" value="Unassembled WGS sequence"/>
</dbReference>
<evidence type="ECO:0000256" key="9">
    <source>
        <dbReference type="SAM" id="MobiDB-lite"/>
    </source>
</evidence>
<dbReference type="InterPro" id="IPR013087">
    <property type="entry name" value="Znf_C2H2_type"/>
</dbReference>
<dbReference type="EMBL" id="MCGO01000018">
    <property type="protein sequence ID" value="ORY45873.1"/>
    <property type="molecule type" value="Genomic_DNA"/>
</dbReference>
<keyword evidence="3" id="KW-0677">Repeat</keyword>
<comment type="caution">
    <text evidence="11">The sequence shown here is derived from an EMBL/GenBank/DDBJ whole genome shotgun (WGS) entry which is preliminary data.</text>
</comment>
<keyword evidence="6" id="KW-0238">DNA-binding</keyword>
<feature type="domain" description="C2H2-type" evidence="10">
    <location>
        <begin position="129"/>
        <end position="157"/>
    </location>
</feature>
<name>A0A1Y2CFM8_9FUNG</name>
<evidence type="ECO:0000256" key="3">
    <source>
        <dbReference type="ARBA" id="ARBA00022737"/>
    </source>
</evidence>
<feature type="domain" description="C2H2-type" evidence="10">
    <location>
        <begin position="71"/>
        <end position="98"/>
    </location>
</feature>
<dbReference type="GO" id="GO:0000978">
    <property type="term" value="F:RNA polymerase II cis-regulatory region sequence-specific DNA binding"/>
    <property type="evidence" value="ECO:0007669"/>
    <property type="project" value="TreeGrafter"/>
</dbReference>
<dbReference type="GO" id="GO:0005634">
    <property type="term" value="C:nucleus"/>
    <property type="evidence" value="ECO:0007669"/>
    <property type="project" value="UniProtKB-SubCell"/>
</dbReference>
<evidence type="ECO:0000256" key="1">
    <source>
        <dbReference type="ARBA" id="ARBA00004123"/>
    </source>
</evidence>
<evidence type="ECO:0000256" key="2">
    <source>
        <dbReference type="ARBA" id="ARBA00022723"/>
    </source>
</evidence>
<dbReference type="SMART" id="SM00355">
    <property type="entry name" value="ZnF_C2H2"/>
    <property type="match status" value="4"/>
</dbReference>
<keyword evidence="2" id="KW-0479">Metal-binding</keyword>
<evidence type="ECO:0000313" key="12">
    <source>
        <dbReference type="Proteomes" id="UP000193642"/>
    </source>
</evidence>
<organism evidence="11 12">
    <name type="scientific">Rhizoclosmatium globosum</name>
    <dbReference type="NCBI Taxonomy" id="329046"/>
    <lineage>
        <taxon>Eukaryota</taxon>
        <taxon>Fungi</taxon>
        <taxon>Fungi incertae sedis</taxon>
        <taxon>Chytridiomycota</taxon>
        <taxon>Chytridiomycota incertae sedis</taxon>
        <taxon>Chytridiomycetes</taxon>
        <taxon>Chytridiales</taxon>
        <taxon>Chytriomycetaceae</taxon>
        <taxon>Rhizoclosmatium</taxon>
    </lineage>
</organism>
<keyword evidence="5" id="KW-0862">Zinc</keyword>
<keyword evidence="12" id="KW-1185">Reference proteome</keyword>
<dbReference type="PANTHER" id="PTHR23235">
    <property type="entry name" value="KRUEPPEL-LIKE TRANSCRIPTION FACTOR"/>
    <property type="match status" value="1"/>
</dbReference>
<evidence type="ECO:0000256" key="5">
    <source>
        <dbReference type="ARBA" id="ARBA00022833"/>
    </source>
</evidence>
<evidence type="ECO:0000256" key="7">
    <source>
        <dbReference type="ARBA" id="ARBA00023242"/>
    </source>
</evidence>
<evidence type="ECO:0000259" key="10">
    <source>
        <dbReference type="PROSITE" id="PS50157"/>
    </source>
</evidence>
<sequence>MDIGALLNPLPEETKPPFFQAVYPSPEQDIMSTFSASPTLSPKDTPPASPPRTHSILPSASTTSTTRKKIHACQICNKVCSNSTSLKSHIRTHTGERPFACPYPGCTAAYTTNQRLTIHKRSHSLEFPYICERNCGFAAKQKCELVRHRLVHMSHQERLQHHAENQRTLPCAGCGKLFKNSLSLDKHCWNVHGHAPAAFPFPYL</sequence>
<keyword evidence="4 8" id="KW-0863">Zinc-finger</keyword>
<reference evidence="11 12" key="1">
    <citation type="submission" date="2016-07" db="EMBL/GenBank/DDBJ databases">
        <title>Pervasive Adenine N6-methylation of Active Genes in Fungi.</title>
        <authorList>
            <consortium name="DOE Joint Genome Institute"/>
            <person name="Mondo S.J."/>
            <person name="Dannebaum R.O."/>
            <person name="Kuo R.C."/>
            <person name="Labutti K."/>
            <person name="Haridas S."/>
            <person name="Kuo A."/>
            <person name="Salamov A."/>
            <person name="Ahrendt S.R."/>
            <person name="Lipzen A."/>
            <person name="Sullivan W."/>
            <person name="Andreopoulos W.B."/>
            <person name="Clum A."/>
            <person name="Lindquist E."/>
            <person name="Daum C."/>
            <person name="Ramamoorthy G.K."/>
            <person name="Gryganskyi A."/>
            <person name="Culley D."/>
            <person name="Magnuson J.K."/>
            <person name="James T.Y."/>
            <person name="O'Malley M.A."/>
            <person name="Stajich J.E."/>
            <person name="Spatafora J.W."/>
            <person name="Visel A."/>
            <person name="Grigoriev I.V."/>
        </authorList>
    </citation>
    <scope>NUCLEOTIDE SEQUENCE [LARGE SCALE GENOMIC DNA]</scope>
    <source>
        <strain evidence="11 12">JEL800</strain>
    </source>
</reference>
<evidence type="ECO:0000256" key="8">
    <source>
        <dbReference type="PROSITE-ProRule" id="PRU00042"/>
    </source>
</evidence>
<dbReference type="STRING" id="329046.A0A1Y2CFM8"/>
<dbReference type="PROSITE" id="PS00028">
    <property type="entry name" value="ZINC_FINGER_C2H2_1"/>
    <property type="match status" value="3"/>
</dbReference>
<evidence type="ECO:0000313" key="11">
    <source>
        <dbReference type="EMBL" id="ORY45873.1"/>
    </source>
</evidence>
<accession>A0A1Y2CFM8</accession>
<feature type="domain" description="C2H2-type" evidence="10">
    <location>
        <begin position="99"/>
        <end position="128"/>
    </location>
</feature>
<dbReference type="PROSITE" id="PS50157">
    <property type="entry name" value="ZINC_FINGER_C2H2_2"/>
    <property type="match status" value="4"/>
</dbReference>
<dbReference type="Pfam" id="PF00096">
    <property type="entry name" value="zf-C2H2"/>
    <property type="match status" value="1"/>
</dbReference>
<dbReference type="Gene3D" id="3.30.160.60">
    <property type="entry name" value="Classic Zinc Finger"/>
    <property type="match status" value="3"/>
</dbReference>
<feature type="region of interest" description="Disordered" evidence="9">
    <location>
        <begin position="30"/>
        <end position="63"/>
    </location>
</feature>
<dbReference type="OrthoDB" id="654211at2759"/>
<gene>
    <name evidence="11" type="ORF">BCR33DRAFT_715907</name>
</gene>
<evidence type="ECO:0000256" key="4">
    <source>
        <dbReference type="ARBA" id="ARBA00022771"/>
    </source>
</evidence>
<keyword evidence="7" id="KW-0539">Nucleus</keyword>
<dbReference type="AlphaFoldDB" id="A0A1Y2CFM8"/>
<dbReference type="InterPro" id="IPR036236">
    <property type="entry name" value="Znf_C2H2_sf"/>
</dbReference>
<feature type="compositionally biased region" description="Polar residues" evidence="9">
    <location>
        <begin position="30"/>
        <end position="42"/>
    </location>
</feature>